<evidence type="ECO:0000256" key="3">
    <source>
        <dbReference type="ARBA" id="ARBA00022737"/>
    </source>
</evidence>
<feature type="compositionally biased region" description="Low complexity" evidence="6">
    <location>
        <begin position="650"/>
        <end position="671"/>
    </location>
</feature>
<evidence type="ECO:0000313" key="10">
    <source>
        <dbReference type="EMBL" id="KAK1263712.1"/>
    </source>
</evidence>
<reference evidence="10" key="2">
    <citation type="submission" date="2023-06" db="EMBL/GenBank/DDBJ databases">
        <authorList>
            <person name="Ma L."/>
            <person name="Liu K.-W."/>
            <person name="Li Z."/>
            <person name="Hsiao Y.-Y."/>
            <person name="Qi Y."/>
            <person name="Fu T."/>
            <person name="Tang G."/>
            <person name="Zhang D."/>
            <person name="Sun W.-H."/>
            <person name="Liu D.-K."/>
            <person name="Li Y."/>
            <person name="Chen G.-Z."/>
            <person name="Liu X.-D."/>
            <person name="Liao X.-Y."/>
            <person name="Jiang Y.-T."/>
            <person name="Yu X."/>
            <person name="Hao Y."/>
            <person name="Huang J."/>
            <person name="Zhao X.-W."/>
            <person name="Ke S."/>
            <person name="Chen Y.-Y."/>
            <person name="Wu W.-L."/>
            <person name="Hsu J.-L."/>
            <person name="Lin Y.-F."/>
            <person name="Huang M.-D."/>
            <person name="Li C.-Y."/>
            <person name="Huang L."/>
            <person name="Wang Z.-W."/>
            <person name="Zhao X."/>
            <person name="Zhong W.-Y."/>
            <person name="Peng D.-H."/>
            <person name="Ahmad S."/>
            <person name="Lan S."/>
            <person name="Zhang J.-S."/>
            <person name="Tsai W.-C."/>
            <person name="Van De Peer Y."/>
            <person name="Liu Z.-J."/>
        </authorList>
    </citation>
    <scope>NUCLEOTIDE SEQUENCE</scope>
    <source>
        <strain evidence="10">SCP</strain>
        <tissue evidence="10">Leaves</tissue>
    </source>
</reference>
<keyword evidence="7" id="KW-0472">Membrane</keyword>
<evidence type="ECO:0000256" key="5">
    <source>
        <dbReference type="ARBA" id="ARBA00023180"/>
    </source>
</evidence>
<feature type="signal peptide" evidence="8">
    <location>
        <begin position="1"/>
        <end position="26"/>
    </location>
</feature>
<keyword evidence="4 10" id="KW-0675">Receptor</keyword>
<evidence type="ECO:0000256" key="6">
    <source>
        <dbReference type="SAM" id="MobiDB-lite"/>
    </source>
</evidence>
<protein>
    <submittedName>
        <fullName evidence="10">Inactive leucine-rich repeat receptor-like protein kinase</fullName>
    </submittedName>
</protein>
<dbReference type="PROSITE" id="PS51450">
    <property type="entry name" value="LRR"/>
    <property type="match status" value="1"/>
</dbReference>
<organism evidence="10 11">
    <name type="scientific">Acorus gramineus</name>
    <name type="common">Dwarf sweet flag</name>
    <dbReference type="NCBI Taxonomy" id="55184"/>
    <lineage>
        <taxon>Eukaryota</taxon>
        <taxon>Viridiplantae</taxon>
        <taxon>Streptophyta</taxon>
        <taxon>Embryophyta</taxon>
        <taxon>Tracheophyta</taxon>
        <taxon>Spermatophyta</taxon>
        <taxon>Magnoliopsida</taxon>
        <taxon>Liliopsida</taxon>
        <taxon>Acoraceae</taxon>
        <taxon>Acorus</taxon>
    </lineage>
</organism>
<dbReference type="GO" id="GO:0033612">
    <property type="term" value="F:receptor serine/threonine kinase binding"/>
    <property type="evidence" value="ECO:0007669"/>
    <property type="project" value="TreeGrafter"/>
</dbReference>
<keyword evidence="8" id="KW-0732">Signal</keyword>
<feature type="domain" description="Disease resistance R13L4/SHOC-2-like LRR" evidence="9">
    <location>
        <begin position="100"/>
        <end position="305"/>
    </location>
</feature>
<dbReference type="EMBL" id="JAUJYN010000009">
    <property type="protein sequence ID" value="KAK1263712.1"/>
    <property type="molecule type" value="Genomic_DNA"/>
</dbReference>
<dbReference type="Pfam" id="PF00560">
    <property type="entry name" value="LRR_1"/>
    <property type="match status" value="1"/>
</dbReference>
<keyword evidence="7" id="KW-0812">Transmembrane</keyword>
<keyword evidence="10" id="KW-0808">Transferase</keyword>
<dbReference type="InterPro" id="IPR032675">
    <property type="entry name" value="LRR_dom_sf"/>
</dbReference>
<feature type="transmembrane region" description="Helical" evidence="7">
    <location>
        <begin position="387"/>
        <end position="412"/>
    </location>
</feature>
<keyword evidence="7" id="KW-1133">Transmembrane helix</keyword>
<dbReference type="Pfam" id="PF23598">
    <property type="entry name" value="LRR_14"/>
    <property type="match status" value="1"/>
</dbReference>
<dbReference type="Gene3D" id="3.80.10.10">
    <property type="entry name" value="Ribonuclease Inhibitor"/>
    <property type="match status" value="2"/>
</dbReference>
<dbReference type="InterPro" id="IPR055414">
    <property type="entry name" value="LRR_R13L4/SHOC2-like"/>
</dbReference>
<keyword evidence="10" id="KW-0418">Kinase</keyword>
<proteinExistence type="predicted"/>
<evidence type="ECO:0000256" key="4">
    <source>
        <dbReference type="ARBA" id="ARBA00023170"/>
    </source>
</evidence>
<sequence>MMKRIHISFFLTLSTILLFIPHTTQLQTSQAWTLLRIQHLLGDPTVVNTWTNYTDFCNTEPTSSLTIVCYEESITQLHISGDENSPPLPRNFSIDSFFTTVVRLPDLKVLSLSSLGLWGPLPAKISRLSSLEILNLNSNYFYGPIPEEVSLLRNLATLILDNNMFEGSVPDWLSALPLLTVVSLRNNSLSGTVPDSLRTLDSLRVLALSSNHLSGDLPDFSSLTNLQELDLENNHLGPQFPILGRKVATLILRNNSFSAGIPSEVSSYFLLEQLDVSLNRFVGPFLPALLSLPSITYLNISGNRFTGMLFQNMSCNDELETVDLSSNLLTGNLPSCLEGESRTTVLFSRNCLDTSKENQNPYSFCRNEALAVGILPRKRKKVSTARVVLVVSAVVGIIGAVVLVGMLVLFVYRRFSMKRAMRRPPRRLIENASNGVPLKLLSDARYISQTMRLGALGIANYRSFSLEEIEEATNNFETSNFLGENSYGQREMEVRYSLGHKESHPQSGWLKAFNFFTTGLFPVGMLVLSNGSRENNNILERKKEDKVDVYNFGIILLEIISGRPITTQSDVDWIKDQLQASIGADGAARRRSMIDPMIRKACSDESLKTVMEICINCLSKAAAERPSVEDVLWNLQFAAQVQDAWRGGDSQSSEGSPISPSQLPQSLVTLQ</sequence>
<dbReference type="Proteomes" id="UP001179952">
    <property type="component" value="Unassembled WGS sequence"/>
</dbReference>
<keyword evidence="11" id="KW-1185">Reference proteome</keyword>
<reference evidence="10" key="1">
    <citation type="journal article" date="2023" name="Nat. Commun.">
        <title>Diploid and tetraploid genomes of Acorus and the evolution of monocots.</title>
        <authorList>
            <person name="Ma L."/>
            <person name="Liu K.W."/>
            <person name="Li Z."/>
            <person name="Hsiao Y.Y."/>
            <person name="Qi Y."/>
            <person name="Fu T."/>
            <person name="Tang G.D."/>
            <person name="Zhang D."/>
            <person name="Sun W.H."/>
            <person name="Liu D.K."/>
            <person name="Li Y."/>
            <person name="Chen G.Z."/>
            <person name="Liu X.D."/>
            <person name="Liao X.Y."/>
            <person name="Jiang Y.T."/>
            <person name="Yu X."/>
            <person name="Hao Y."/>
            <person name="Huang J."/>
            <person name="Zhao X.W."/>
            <person name="Ke S."/>
            <person name="Chen Y.Y."/>
            <person name="Wu W.L."/>
            <person name="Hsu J.L."/>
            <person name="Lin Y.F."/>
            <person name="Huang M.D."/>
            <person name="Li C.Y."/>
            <person name="Huang L."/>
            <person name="Wang Z.W."/>
            <person name="Zhao X."/>
            <person name="Zhong W.Y."/>
            <person name="Peng D.H."/>
            <person name="Ahmad S."/>
            <person name="Lan S."/>
            <person name="Zhang J.S."/>
            <person name="Tsai W.C."/>
            <person name="Van de Peer Y."/>
            <person name="Liu Z.J."/>
        </authorList>
    </citation>
    <scope>NUCLEOTIDE SEQUENCE</scope>
    <source>
        <strain evidence="10">SCP</strain>
    </source>
</reference>
<dbReference type="PANTHER" id="PTHR48056:SF61">
    <property type="entry name" value="PROTEIN KINASE DOMAIN-CONTAINING PROTEIN"/>
    <property type="match status" value="1"/>
</dbReference>
<comment type="subcellular location">
    <subcellularLocation>
        <location evidence="1">Membrane</location>
        <topology evidence="1">Single-pass membrane protein</topology>
    </subcellularLocation>
</comment>
<dbReference type="PANTHER" id="PTHR48056">
    <property type="entry name" value="LRR RECEPTOR-LIKE SERINE/THREONINE-PROTEIN KINASE-RELATED"/>
    <property type="match status" value="1"/>
</dbReference>
<keyword evidence="2" id="KW-0433">Leucine-rich repeat</keyword>
<comment type="caution">
    <text evidence="10">The sequence shown here is derived from an EMBL/GenBank/DDBJ whole genome shotgun (WGS) entry which is preliminary data.</text>
</comment>
<keyword evidence="5" id="KW-0325">Glycoprotein</keyword>
<name>A0AAV9AHP7_ACOGR</name>
<dbReference type="InterPro" id="IPR001611">
    <property type="entry name" value="Leu-rich_rpt"/>
</dbReference>
<evidence type="ECO:0000256" key="1">
    <source>
        <dbReference type="ARBA" id="ARBA00004167"/>
    </source>
</evidence>
<feature type="region of interest" description="Disordered" evidence="6">
    <location>
        <begin position="646"/>
        <end position="671"/>
    </location>
</feature>
<evidence type="ECO:0000259" key="9">
    <source>
        <dbReference type="Pfam" id="PF23598"/>
    </source>
</evidence>
<gene>
    <name evidence="10" type="ORF">QJS04_geneDACA009449</name>
</gene>
<accession>A0AAV9AHP7</accession>
<dbReference type="InterPro" id="IPR011009">
    <property type="entry name" value="Kinase-like_dom_sf"/>
</dbReference>
<dbReference type="Gene3D" id="1.10.510.10">
    <property type="entry name" value="Transferase(Phosphotransferase) domain 1"/>
    <property type="match status" value="1"/>
</dbReference>
<dbReference type="SUPFAM" id="SSF56112">
    <property type="entry name" value="Protein kinase-like (PK-like)"/>
    <property type="match status" value="1"/>
</dbReference>
<dbReference type="SUPFAM" id="SSF52058">
    <property type="entry name" value="L domain-like"/>
    <property type="match status" value="1"/>
</dbReference>
<feature type="chain" id="PRO_5043496786" evidence="8">
    <location>
        <begin position="27"/>
        <end position="671"/>
    </location>
</feature>
<dbReference type="InterPro" id="IPR050647">
    <property type="entry name" value="Plant_LRR-RLKs"/>
</dbReference>
<keyword evidence="3" id="KW-0677">Repeat</keyword>
<dbReference type="AlphaFoldDB" id="A0AAV9AHP7"/>
<evidence type="ECO:0000256" key="2">
    <source>
        <dbReference type="ARBA" id="ARBA00022614"/>
    </source>
</evidence>
<dbReference type="FunFam" id="3.80.10.10:FF:000155">
    <property type="entry name" value="Putative inactive leucine-rich repeat receptor-like protein kinase"/>
    <property type="match status" value="1"/>
</dbReference>
<dbReference type="GO" id="GO:0016020">
    <property type="term" value="C:membrane"/>
    <property type="evidence" value="ECO:0007669"/>
    <property type="project" value="UniProtKB-SubCell"/>
</dbReference>
<evidence type="ECO:0000256" key="8">
    <source>
        <dbReference type="SAM" id="SignalP"/>
    </source>
</evidence>
<evidence type="ECO:0000256" key="7">
    <source>
        <dbReference type="SAM" id="Phobius"/>
    </source>
</evidence>
<evidence type="ECO:0000313" key="11">
    <source>
        <dbReference type="Proteomes" id="UP001179952"/>
    </source>
</evidence>
<dbReference type="GO" id="GO:0016301">
    <property type="term" value="F:kinase activity"/>
    <property type="evidence" value="ECO:0007669"/>
    <property type="project" value="UniProtKB-KW"/>
</dbReference>